<dbReference type="GO" id="GO:0008237">
    <property type="term" value="F:metallopeptidase activity"/>
    <property type="evidence" value="ECO:0007669"/>
    <property type="project" value="InterPro"/>
</dbReference>
<dbReference type="GeneID" id="9621987"/>
<dbReference type="InParanoid" id="D8TGU3"/>
<gene>
    <name evidence="4" type="ORF">VOLCADRAFT_86484</name>
</gene>
<name>D8TGU3_VOLCA</name>
<dbReference type="Proteomes" id="UP000001058">
    <property type="component" value="Unassembled WGS sequence"/>
</dbReference>
<dbReference type="InterPro" id="IPR008752">
    <property type="entry name" value="Peptidase_M11"/>
</dbReference>
<sequence length="306" mass="33400">MWSTIAPLLLLLLVTTMMTPLLLTVSGNQLVQSDNRPGVITGSITSLELQETVYYLKQQPDDDVIYRVVFCADISPYQVPTGTYPVTESEEPNSSGSRRRGLLGESITTPTEPRILVYIASFCGFSVPNTLTPQVLGPVTVPCTGTIKITYPSGNNFTTNNCKNDNLPKWHQWLDEWAAETYNVTASDYHHRVLYLPNYFAFRTPGCNGFAGLGSLGPSRGSLTAVNQWGTSLVWISGDTSLALIALLHEIGHNYGMQHADISGGCDLKDQCDHTCTMGATGGQGIACFNAPHNWQLPARLDRLAK</sequence>
<dbReference type="Pfam" id="PF05548">
    <property type="entry name" value="Peptidase_M11"/>
    <property type="match status" value="1"/>
</dbReference>
<organism evidence="5">
    <name type="scientific">Volvox carteri f. nagariensis</name>
    <dbReference type="NCBI Taxonomy" id="3068"/>
    <lineage>
        <taxon>Eukaryota</taxon>
        <taxon>Viridiplantae</taxon>
        <taxon>Chlorophyta</taxon>
        <taxon>core chlorophytes</taxon>
        <taxon>Chlorophyceae</taxon>
        <taxon>CS clade</taxon>
        <taxon>Chlamydomonadales</taxon>
        <taxon>Volvocaceae</taxon>
        <taxon>Volvox</taxon>
    </lineage>
</organism>
<reference evidence="4 5" key="1">
    <citation type="journal article" date="2010" name="Science">
        <title>Genomic analysis of organismal complexity in the multicellular green alga Volvox carteri.</title>
        <authorList>
            <person name="Prochnik S.E."/>
            <person name="Umen J."/>
            <person name="Nedelcu A.M."/>
            <person name="Hallmann A."/>
            <person name="Miller S.M."/>
            <person name="Nishii I."/>
            <person name="Ferris P."/>
            <person name="Kuo A."/>
            <person name="Mitros T."/>
            <person name="Fritz-Laylin L.K."/>
            <person name="Hellsten U."/>
            <person name="Chapman J."/>
            <person name="Simakov O."/>
            <person name="Rensing S.A."/>
            <person name="Terry A."/>
            <person name="Pangilinan J."/>
            <person name="Kapitonov V."/>
            <person name="Jurka J."/>
            <person name="Salamov A."/>
            <person name="Shapiro H."/>
            <person name="Schmutz J."/>
            <person name="Grimwood J."/>
            <person name="Lindquist E."/>
            <person name="Lucas S."/>
            <person name="Grigoriev I.V."/>
            <person name="Schmitt R."/>
            <person name="Kirk D."/>
            <person name="Rokhsar D.S."/>
        </authorList>
    </citation>
    <scope>NUCLEOTIDE SEQUENCE [LARGE SCALE GENOMIC DNA]</scope>
    <source>
        <strain evidence="5">f. Nagariensis / Eve</strain>
    </source>
</reference>
<proteinExistence type="predicted"/>
<dbReference type="OrthoDB" id="538450at2759"/>
<dbReference type="RefSeq" id="XP_002945965.1">
    <property type="nucleotide sequence ID" value="XM_002945919.1"/>
</dbReference>
<feature type="region of interest" description="Disordered" evidence="1">
    <location>
        <begin position="82"/>
        <end position="104"/>
    </location>
</feature>
<keyword evidence="2" id="KW-0732">Signal</keyword>
<evidence type="ECO:0000256" key="1">
    <source>
        <dbReference type="SAM" id="MobiDB-lite"/>
    </source>
</evidence>
<feature type="chain" id="PRO_5003123576" description="Peptidase M11 gametolysin domain-containing protein" evidence="2">
    <location>
        <begin position="25"/>
        <end position="306"/>
    </location>
</feature>
<dbReference type="Gene3D" id="3.40.390.10">
    <property type="entry name" value="Collagenase (Catalytic Domain)"/>
    <property type="match status" value="1"/>
</dbReference>
<feature type="compositionally biased region" description="Polar residues" evidence="1">
    <location>
        <begin position="82"/>
        <end position="96"/>
    </location>
</feature>
<protein>
    <recommendedName>
        <fullName evidence="3">Peptidase M11 gametolysin domain-containing protein</fullName>
    </recommendedName>
</protein>
<keyword evidence="5" id="KW-1185">Reference proteome</keyword>
<dbReference type="KEGG" id="vcn:VOLCADRAFT_86484"/>
<feature type="domain" description="Peptidase M11 gametolysin" evidence="3">
    <location>
        <begin position="135"/>
        <end position="294"/>
    </location>
</feature>
<feature type="signal peptide" evidence="2">
    <location>
        <begin position="1"/>
        <end position="24"/>
    </location>
</feature>
<evidence type="ECO:0000256" key="2">
    <source>
        <dbReference type="SAM" id="SignalP"/>
    </source>
</evidence>
<dbReference type="AlphaFoldDB" id="D8TGU3"/>
<dbReference type="InterPro" id="IPR024079">
    <property type="entry name" value="MetalloPept_cat_dom_sf"/>
</dbReference>
<evidence type="ECO:0000259" key="3">
    <source>
        <dbReference type="Pfam" id="PF05548"/>
    </source>
</evidence>
<evidence type="ECO:0000313" key="5">
    <source>
        <dbReference type="Proteomes" id="UP000001058"/>
    </source>
</evidence>
<dbReference type="EMBL" id="GL378323">
    <property type="protein sequence ID" value="EFJ52960.1"/>
    <property type="molecule type" value="Genomic_DNA"/>
</dbReference>
<accession>D8TGU3</accession>
<evidence type="ECO:0000313" key="4">
    <source>
        <dbReference type="EMBL" id="EFJ52960.1"/>
    </source>
</evidence>
<dbReference type="SUPFAM" id="SSF55486">
    <property type="entry name" value="Metalloproteases ('zincins'), catalytic domain"/>
    <property type="match status" value="1"/>
</dbReference>